<dbReference type="CDD" id="cd07739">
    <property type="entry name" value="metallo-hydrolase-like_MBL-fold"/>
    <property type="match status" value="1"/>
</dbReference>
<gene>
    <name evidence="2" type="ORF">GCM10009744_43520</name>
</gene>
<comment type="caution">
    <text evidence="2">The sequence shown here is derived from an EMBL/GenBank/DDBJ whole genome shotgun (WGS) entry which is preliminary data.</text>
</comment>
<dbReference type="PANTHER" id="PTHR42951:SF14">
    <property type="entry name" value="METALLO-BETA-LACTAMASE SUPERFAMILY PROTEIN"/>
    <property type="match status" value="1"/>
</dbReference>
<dbReference type="EMBL" id="BAAANE010000007">
    <property type="protein sequence ID" value="GAA1647554.1"/>
    <property type="molecule type" value="Genomic_DNA"/>
</dbReference>
<dbReference type="PANTHER" id="PTHR42951">
    <property type="entry name" value="METALLO-BETA-LACTAMASE DOMAIN-CONTAINING"/>
    <property type="match status" value="1"/>
</dbReference>
<proteinExistence type="predicted"/>
<evidence type="ECO:0000259" key="1">
    <source>
        <dbReference type="SMART" id="SM00849"/>
    </source>
</evidence>
<dbReference type="InterPro" id="IPR050855">
    <property type="entry name" value="NDM-1-like"/>
</dbReference>
<dbReference type="Gene3D" id="3.60.15.10">
    <property type="entry name" value="Ribonuclease Z/Hydroxyacylglutathione hydrolase-like"/>
    <property type="match status" value="1"/>
</dbReference>
<evidence type="ECO:0000313" key="2">
    <source>
        <dbReference type="EMBL" id="GAA1647554.1"/>
    </source>
</evidence>
<dbReference type="Proteomes" id="UP001501319">
    <property type="component" value="Unassembled WGS sequence"/>
</dbReference>
<evidence type="ECO:0000313" key="3">
    <source>
        <dbReference type="Proteomes" id="UP001501319"/>
    </source>
</evidence>
<name>A0ABP4RHX8_9ACTN</name>
<dbReference type="RefSeq" id="WP_344113697.1">
    <property type="nucleotide sequence ID" value="NZ_BAAANE010000007.1"/>
</dbReference>
<reference evidence="3" key="1">
    <citation type="journal article" date="2019" name="Int. J. Syst. Evol. Microbiol.">
        <title>The Global Catalogue of Microorganisms (GCM) 10K type strain sequencing project: providing services to taxonomists for standard genome sequencing and annotation.</title>
        <authorList>
            <consortium name="The Broad Institute Genomics Platform"/>
            <consortium name="The Broad Institute Genome Sequencing Center for Infectious Disease"/>
            <person name="Wu L."/>
            <person name="Ma J."/>
        </authorList>
    </citation>
    <scope>NUCLEOTIDE SEQUENCE [LARGE SCALE GENOMIC DNA]</scope>
    <source>
        <strain evidence="3">JCM 14306</strain>
    </source>
</reference>
<protein>
    <submittedName>
        <fullName evidence="2">MBL fold metallo-hydrolase</fullName>
    </submittedName>
</protein>
<accession>A0ABP4RHX8</accession>
<dbReference type="SMART" id="SM00849">
    <property type="entry name" value="Lactamase_B"/>
    <property type="match status" value="1"/>
</dbReference>
<organism evidence="2 3">
    <name type="scientific">Kribbella alba</name>
    <dbReference type="NCBI Taxonomy" id="190197"/>
    <lineage>
        <taxon>Bacteria</taxon>
        <taxon>Bacillati</taxon>
        <taxon>Actinomycetota</taxon>
        <taxon>Actinomycetes</taxon>
        <taxon>Propionibacteriales</taxon>
        <taxon>Kribbellaceae</taxon>
        <taxon>Kribbella</taxon>
    </lineage>
</organism>
<keyword evidence="3" id="KW-1185">Reference proteome</keyword>
<dbReference type="InterPro" id="IPR036866">
    <property type="entry name" value="RibonucZ/Hydroxyglut_hydro"/>
</dbReference>
<feature type="domain" description="Metallo-beta-lactamase" evidence="1">
    <location>
        <begin position="34"/>
        <end position="220"/>
    </location>
</feature>
<dbReference type="SUPFAM" id="SSF56281">
    <property type="entry name" value="Metallo-hydrolase/oxidoreductase"/>
    <property type="match status" value="1"/>
</dbReference>
<sequence>MSTTPLSYEVFVSDGPVRAGDQRMPNGDRLVWNPLSTTLIFGGEDAVLVDPPFTREQIQEVGDWVEQSGKRLAFIYATHGHGDHWFGTGELVKRFPGATVYATEGTIEVMRQQAGRGREQLWDRIFPDQIPDTPVLAEVIPADGFLLEGNQLVAVETGHTDTDHTSVLHVPSIGLVVAGDVVYNGVHQYILEGGEGGLRDWLRGLDRVAALEPRAVVAGHKNKELADSPAALDATRRYLEDVIRLLDRKPTAEEFFDEMLKLHPNRLNPGPLWYGGLGLLGG</sequence>
<dbReference type="InterPro" id="IPR001279">
    <property type="entry name" value="Metallo-B-lactamas"/>
</dbReference>
<dbReference type="Pfam" id="PF00753">
    <property type="entry name" value="Lactamase_B"/>
    <property type="match status" value="1"/>
</dbReference>